<name>A0A0F9GJN0_9ZZZZ</name>
<proteinExistence type="predicted"/>
<reference evidence="1" key="1">
    <citation type="journal article" date="2015" name="Nature">
        <title>Complex archaea that bridge the gap between prokaryotes and eukaryotes.</title>
        <authorList>
            <person name="Spang A."/>
            <person name="Saw J.H."/>
            <person name="Jorgensen S.L."/>
            <person name="Zaremba-Niedzwiedzka K."/>
            <person name="Martijn J."/>
            <person name="Lind A.E."/>
            <person name="van Eijk R."/>
            <person name="Schleper C."/>
            <person name="Guy L."/>
            <person name="Ettema T.J."/>
        </authorList>
    </citation>
    <scope>NUCLEOTIDE SEQUENCE</scope>
</reference>
<dbReference type="EMBL" id="LAZR01026153">
    <property type="protein sequence ID" value="KKL69625.1"/>
    <property type="molecule type" value="Genomic_DNA"/>
</dbReference>
<dbReference type="AlphaFoldDB" id="A0A0F9GJN0"/>
<gene>
    <name evidence="1" type="ORF">LCGC14_2113070</name>
</gene>
<evidence type="ECO:0000313" key="1">
    <source>
        <dbReference type="EMBL" id="KKL69625.1"/>
    </source>
</evidence>
<accession>A0A0F9GJN0</accession>
<protein>
    <submittedName>
        <fullName evidence="1">Uncharacterized protein</fullName>
    </submittedName>
</protein>
<organism evidence="1">
    <name type="scientific">marine sediment metagenome</name>
    <dbReference type="NCBI Taxonomy" id="412755"/>
    <lineage>
        <taxon>unclassified sequences</taxon>
        <taxon>metagenomes</taxon>
        <taxon>ecological metagenomes</taxon>
    </lineage>
</organism>
<sequence length="64" mass="7102">MAKFVSIGKYLGLMYTLEGCDGDKICAKVEYSGAQILNDFATAIAAKRWALETIRQVTGRKRET</sequence>
<comment type="caution">
    <text evidence="1">The sequence shown here is derived from an EMBL/GenBank/DDBJ whole genome shotgun (WGS) entry which is preliminary data.</text>
</comment>